<evidence type="ECO:0000256" key="2">
    <source>
        <dbReference type="ARBA" id="ARBA00004496"/>
    </source>
</evidence>
<dbReference type="GO" id="GO:0004385">
    <property type="term" value="F:GMP kinase activity"/>
    <property type="evidence" value="ECO:0007669"/>
    <property type="project" value="UniProtKB-EC"/>
</dbReference>
<dbReference type="PANTHER" id="PTHR23117">
    <property type="entry name" value="GUANYLATE KINASE-RELATED"/>
    <property type="match status" value="1"/>
</dbReference>
<dbReference type="STRING" id="61635.BN85310690"/>
<dbReference type="RefSeq" id="WP_030004950.1">
    <property type="nucleotide sequence ID" value="NC_022549.1"/>
</dbReference>
<accession>U4KP28</accession>
<dbReference type="PROSITE" id="PS50052">
    <property type="entry name" value="GUANYLATE_KINASE_2"/>
    <property type="match status" value="1"/>
</dbReference>
<feature type="domain" description="Guanylate kinase-like" evidence="7">
    <location>
        <begin position="1"/>
        <end position="173"/>
    </location>
</feature>
<reference evidence="8 9" key="1">
    <citation type="journal article" date="2013" name="J. Mol. Microbiol. Biotechnol.">
        <title>Analysis of the Complete Genomes of Acholeplasma brassicae , A. palmae and A. laidlawii and Their Comparison to the Obligate Parasites from ' Candidatus Phytoplasma'.</title>
        <authorList>
            <person name="Kube M."/>
            <person name="Siewert C."/>
            <person name="Migdoll A.M."/>
            <person name="Duduk B."/>
            <person name="Holz S."/>
            <person name="Rabus R."/>
            <person name="Seemuller E."/>
            <person name="Mitrovic J."/>
            <person name="Muller I."/>
            <person name="Buttner C."/>
            <person name="Reinhardt R."/>
        </authorList>
    </citation>
    <scope>NUCLEOTIDE SEQUENCE [LARGE SCALE GENOMIC DNA]</scope>
    <source>
        <strain evidence="9">0502</strain>
    </source>
</reference>
<sequence length="183" mass="21513">MIILVGASASGKTEISKVLFNKYHYKKCITTTTREKRINEKDGIDYHFTSSDQFITLIEKEELVEYTVYQNNYYGFQKKDIMENGVVILDPNGVNNVVKQFREIIYVVLVEASKEHRFTRMIQRKDDFEQIHKRISTDDQIFDKEHLLKIDLIITNNQEALDDLASQIHENYQLFLSKINGKL</sequence>
<dbReference type="InterPro" id="IPR008145">
    <property type="entry name" value="GK/Ca_channel_bsu"/>
</dbReference>
<dbReference type="SUPFAM" id="SSF52540">
    <property type="entry name" value="P-loop containing nucleoside triphosphate hydrolases"/>
    <property type="match status" value="1"/>
</dbReference>
<comment type="similarity">
    <text evidence="3">Belongs to the guanylate kinase family.</text>
</comment>
<evidence type="ECO:0000313" key="9">
    <source>
        <dbReference type="Proteomes" id="UP000032737"/>
    </source>
</evidence>
<keyword evidence="9" id="KW-1185">Reference proteome</keyword>
<dbReference type="GO" id="GO:0005829">
    <property type="term" value="C:cytosol"/>
    <property type="evidence" value="ECO:0007669"/>
    <property type="project" value="TreeGrafter"/>
</dbReference>
<evidence type="ECO:0000256" key="1">
    <source>
        <dbReference type="ARBA" id="ARBA00003531"/>
    </source>
</evidence>
<evidence type="ECO:0000259" key="7">
    <source>
        <dbReference type="PROSITE" id="PS50052"/>
    </source>
</evidence>
<evidence type="ECO:0000256" key="6">
    <source>
        <dbReference type="ARBA" id="ARBA00048594"/>
    </source>
</evidence>
<keyword evidence="5 8" id="KW-0418">Kinase</keyword>
<dbReference type="Pfam" id="PF00625">
    <property type="entry name" value="Guanylate_kin"/>
    <property type="match status" value="1"/>
</dbReference>
<dbReference type="AlphaFoldDB" id="U4KP28"/>
<dbReference type="PROSITE" id="PS00856">
    <property type="entry name" value="GUANYLATE_KINASE_1"/>
    <property type="match status" value="1"/>
</dbReference>
<evidence type="ECO:0000256" key="4">
    <source>
        <dbReference type="ARBA" id="ARBA00022679"/>
    </source>
</evidence>
<dbReference type="Gene3D" id="3.40.50.300">
    <property type="entry name" value="P-loop containing nucleotide triphosphate hydrolases"/>
    <property type="match status" value="1"/>
</dbReference>
<dbReference type="Proteomes" id="UP000032737">
    <property type="component" value="Chromosome"/>
</dbReference>
<evidence type="ECO:0000256" key="5">
    <source>
        <dbReference type="ARBA" id="ARBA00022777"/>
    </source>
</evidence>
<organism evidence="8 9">
    <name type="scientific">Acholeplasma brassicae</name>
    <dbReference type="NCBI Taxonomy" id="61635"/>
    <lineage>
        <taxon>Bacteria</taxon>
        <taxon>Bacillati</taxon>
        <taxon>Mycoplasmatota</taxon>
        <taxon>Mollicutes</taxon>
        <taxon>Acholeplasmatales</taxon>
        <taxon>Acholeplasmataceae</taxon>
        <taxon>Acholeplasma</taxon>
    </lineage>
</organism>
<dbReference type="KEGG" id="abra:BN85310690"/>
<dbReference type="PANTHER" id="PTHR23117:SF13">
    <property type="entry name" value="GUANYLATE KINASE"/>
    <property type="match status" value="1"/>
</dbReference>
<evidence type="ECO:0000313" key="8">
    <source>
        <dbReference type="EMBL" id="CCV66090.1"/>
    </source>
</evidence>
<dbReference type="OrthoDB" id="1033810at2"/>
<keyword evidence="4" id="KW-0808">Transferase</keyword>
<dbReference type="InterPro" id="IPR008144">
    <property type="entry name" value="Guanylate_kin-like_dom"/>
</dbReference>
<comment type="catalytic activity">
    <reaction evidence="6">
        <text>GMP + ATP = GDP + ADP</text>
        <dbReference type="Rhea" id="RHEA:20780"/>
        <dbReference type="ChEBI" id="CHEBI:30616"/>
        <dbReference type="ChEBI" id="CHEBI:58115"/>
        <dbReference type="ChEBI" id="CHEBI:58189"/>
        <dbReference type="ChEBI" id="CHEBI:456216"/>
        <dbReference type="EC" id="2.7.4.8"/>
    </reaction>
</comment>
<name>U4KP28_9MOLU</name>
<comment type="subcellular location">
    <subcellularLocation>
        <location evidence="2">Cytoplasm</location>
    </subcellularLocation>
</comment>
<gene>
    <name evidence="8" type="ORF">BN85310690</name>
</gene>
<dbReference type="HOGENOM" id="CLU_001715_1_2_14"/>
<proteinExistence type="inferred from homology"/>
<dbReference type="InterPro" id="IPR027417">
    <property type="entry name" value="P-loop_NTPase"/>
</dbReference>
<protein>
    <submittedName>
        <fullName evidence="8">Similar to guanylate kinase</fullName>
    </submittedName>
</protein>
<comment type="function">
    <text evidence="1">Essential for recycling GMP and indirectly, cGMP.</text>
</comment>
<dbReference type="InterPro" id="IPR020590">
    <property type="entry name" value="Guanylate_kinase_CS"/>
</dbReference>
<dbReference type="EMBL" id="FO681348">
    <property type="protein sequence ID" value="CCV66090.1"/>
    <property type="molecule type" value="Genomic_DNA"/>
</dbReference>
<dbReference type="SMART" id="SM00072">
    <property type="entry name" value="GuKc"/>
    <property type="match status" value="1"/>
</dbReference>
<evidence type="ECO:0000256" key="3">
    <source>
        <dbReference type="ARBA" id="ARBA00005790"/>
    </source>
</evidence>